<dbReference type="PANTHER" id="PTHR33490">
    <property type="entry name" value="BLR5614 PROTEIN-RELATED"/>
    <property type="match status" value="1"/>
</dbReference>
<sequence>MPLLTLSHVTTYSYSRPVSFGEHRIMVRPRESYDQHLVDAQLHITPEPADVRWLQDVFGNSVAIATFDRRAKDLVIDSHIRLRHEPADLQTVDIEQYARLYPFTYNSEEMPDLLRSIERQHLDPLRQIDQWARGFLSTTGQTDTLAMLSDMTASIRRDFTYVARHEKGTQTPIETLTKRSGTCRDYAMLMIEAVRALGFAARFVSGYVYNPSQRDERRGGGNTHAWVRVYLPGSGWVEFDPTNGIVGNRGLIRVAVARDIYQAVPISGTWAGFPGSFRDMTVSVDISVEDRVTTPVKTFAPGAGA</sequence>
<dbReference type="EMBL" id="SGIS01000032">
    <property type="protein sequence ID" value="RZF63084.1"/>
    <property type="molecule type" value="Genomic_DNA"/>
</dbReference>
<reference evidence="2 3" key="1">
    <citation type="submission" date="2019-02" db="EMBL/GenBank/DDBJ databases">
        <authorList>
            <person name="Li Y."/>
        </authorList>
    </citation>
    <scope>NUCLEOTIDE SEQUENCE [LARGE SCALE GENOMIC DNA]</scope>
    <source>
        <strain evidence="2 3">3-7</strain>
    </source>
</reference>
<dbReference type="AlphaFoldDB" id="A0A4Q6Y0C8"/>
<dbReference type="OrthoDB" id="9804023at2"/>
<dbReference type="InterPro" id="IPR002931">
    <property type="entry name" value="Transglutaminase-like"/>
</dbReference>
<dbReference type="SUPFAM" id="SSF54001">
    <property type="entry name" value="Cysteine proteinases"/>
    <property type="match status" value="1"/>
</dbReference>
<gene>
    <name evidence="2" type="ORF">EWE75_17950</name>
</gene>
<accession>A0A4Q6Y0C8</accession>
<name>A0A4Q6Y0C8_9SPHN</name>
<evidence type="ECO:0000259" key="1">
    <source>
        <dbReference type="SMART" id="SM00460"/>
    </source>
</evidence>
<evidence type="ECO:0000313" key="3">
    <source>
        <dbReference type="Proteomes" id="UP000292085"/>
    </source>
</evidence>
<protein>
    <submittedName>
        <fullName evidence="2">Transglutaminase family protein</fullName>
    </submittedName>
</protein>
<dbReference type="Proteomes" id="UP000292085">
    <property type="component" value="Unassembled WGS sequence"/>
</dbReference>
<organism evidence="2 3">
    <name type="scientific">Sphingomonas populi</name>
    <dbReference type="NCBI Taxonomy" id="2484750"/>
    <lineage>
        <taxon>Bacteria</taxon>
        <taxon>Pseudomonadati</taxon>
        <taxon>Pseudomonadota</taxon>
        <taxon>Alphaproteobacteria</taxon>
        <taxon>Sphingomonadales</taxon>
        <taxon>Sphingomonadaceae</taxon>
        <taxon>Sphingomonas</taxon>
    </lineage>
</organism>
<comment type="caution">
    <text evidence="2">The sequence shown here is derived from an EMBL/GenBank/DDBJ whole genome shotgun (WGS) entry which is preliminary data.</text>
</comment>
<dbReference type="PANTHER" id="PTHR33490:SF1">
    <property type="entry name" value="SLL1233 PROTEIN"/>
    <property type="match status" value="1"/>
</dbReference>
<dbReference type="InterPro" id="IPR038765">
    <property type="entry name" value="Papain-like_cys_pep_sf"/>
</dbReference>
<evidence type="ECO:0000313" key="2">
    <source>
        <dbReference type="EMBL" id="RZF63084.1"/>
    </source>
</evidence>
<feature type="domain" description="Transglutaminase-like" evidence="1">
    <location>
        <begin position="175"/>
        <end position="243"/>
    </location>
</feature>
<dbReference type="RefSeq" id="WP_130159478.1">
    <property type="nucleotide sequence ID" value="NZ_SGIS01000032.1"/>
</dbReference>
<dbReference type="Gene3D" id="3.10.620.30">
    <property type="match status" value="1"/>
</dbReference>
<dbReference type="Pfam" id="PF08379">
    <property type="entry name" value="Bact_transglu_N"/>
    <property type="match status" value="1"/>
</dbReference>
<dbReference type="InterPro" id="IPR013589">
    <property type="entry name" value="Bac_transglu_N"/>
</dbReference>
<dbReference type="SMART" id="SM00460">
    <property type="entry name" value="TGc"/>
    <property type="match status" value="1"/>
</dbReference>
<keyword evidence="3" id="KW-1185">Reference proteome</keyword>
<proteinExistence type="predicted"/>
<dbReference type="Pfam" id="PF01841">
    <property type="entry name" value="Transglut_core"/>
    <property type="match status" value="1"/>
</dbReference>